<dbReference type="PANTHER" id="PTHR11614">
    <property type="entry name" value="PHOSPHOLIPASE-RELATED"/>
    <property type="match status" value="1"/>
</dbReference>
<reference evidence="2" key="1">
    <citation type="submission" date="2013-10" db="EMBL/GenBank/DDBJ databases">
        <title>Draft genome sequence of Clostridium botulinum type B strain Osaka05.</title>
        <authorList>
            <person name="Sakaguchi Y."/>
            <person name="Hosomi K."/>
            <person name="Uchiyama J."/>
            <person name="Ogura Y."/>
            <person name="Sakaguchi M."/>
            <person name="Kohda T."/>
            <person name="Mukamoto M."/>
            <person name="Misawa N."/>
            <person name="Matsuzaki S."/>
            <person name="Hayashi T."/>
            <person name="Kozaki S."/>
        </authorList>
    </citation>
    <scope>NUCLEOTIDE SEQUENCE</scope>
    <source>
        <strain evidence="2">Osaka05</strain>
    </source>
</reference>
<dbReference type="InterPro" id="IPR022742">
    <property type="entry name" value="Hydrolase_4"/>
</dbReference>
<name>A0A0S6U0V0_CLOBO</name>
<proteinExistence type="predicted"/>
<dbReference type="EMBL" id="DF384213">
    <property type="protein sequence ID" value="GAE01537.1"/>
    <property type="molecule type" value="Genomic_DNA"/>
</dbReference>
<dbReference type="Proteomes" id="UP000054164">
    <property type="component" value="Unassembled WGS sequence"/>
</dbReference>
<gene>
    <name evidence="2" type="ORF">CBO05C_1227</name>
</gene>
<dbReference type="RefSeq" id="WP_030034143.1">
    <property type="nucleotide sequence ID" value="NZ_DF384213.1"/>
</dbReference>
<evidence type="ECO:0000259" key="1">
    <source>
        <dbReference type="Pfam" id="PF12146"/>
    </source>
</evidence>
<feature type="domain" description="Serine aminopeptidase S33" evidence="1">
    <location>
        <begin position="50"/>
        <end position="255"/>
    </location>
</feature>
<sequence>MMDKDCYLKKKNGDKLYVNVLENNKKVPNIIFIQTPIASVIDSKDTYLPLSKYGFNVFALDLSGCGKSEGSMEKFSLENVKEDINTCVDFIIKNYNDVIHFYAGHGMGGILAQYYLSGKTPIKSFAQYGVAIPNDLSITKNSTLIKFSYPILSFVGKLFPKLKINFELIANMKGYKGKNAESENKWYEELIKKDPKVTKMSIAFITNFFKMFLSKNSMIKNKPQCPVLVFAPKYDRYTDFSYYEKYYNWLNNPKKIYVIDDSHLSFIWHAEELCKVACEWFKENS</sequence>
<dbReference type="InterPro" id="IPR051044">
    <property type="entry name" value="MAG_DAG_Lipase"/>
</dbReference>
<dbReference type="Pfam" id="PF12146">
    <property type="entry name" value="Hydrolase_4"/>
    <property type="match status" value="1"/>
</dbReference>
<dbReference type="SUPFAM" id="SSF53474">
    <property type="entry name" value="alpha/beta-Hydrolases"/>
    <property type="match status" value="1"/>
</dbReference>
<organism evidence="2">
    <name type="scientific">Clostridium botulinum B str. Osaka05</name>
    <dbReference type="NCBI Taxonomy" id="1407017"/>
    <lineage>
        <taxon>Bacteria</taxon>
        <taxon>Bacillati</taxon>
        <taxon>Bacillota</taxon>
        <taxon>Clostridia</taxon>
        <taxon>Eubacteriales</taxon>
        <taxon>Clostridiaceae</taxon>
        <taxon>Clostridium</taxon>
    </lineage>
</organism>
<evidence type="ECO:0000313" key="2">
    <source>
        <dbReference type="EMBL" id="GAE01537.1"/>
    </source>
</evidence>
<dbReference type="HOGENOM" id="CLU_1004178_0_0_9"/>
<dbReference type="AlphaFoldDB" id="A0A0S6U0V0"/>
<accession>A0A0S6U0V0</accession>
<dbReference type="Gene3D" id="3.40.50.1820">
    <property type="entry name" value="alpha/beta hydrolase"/>
    <property type="match status" value="1"/>
</dbReference>
<protein>
    <recommendedName>
        <fullName evidence="1">Serine aminopeptidase S33 domain-containing protein</fullName>
    </recommendedName>
</protein>
<dbReference type="InterPro" id="IPR029058">
    <property type="entry name" value="AB_hydrolase_fold"/>
</dbReference>